<dbReference type="Proteomes" id="UP000186940">
    <property type="component" value="Unassembled WGS sequence"/>
</dbReference>
<keyword evidence="4" id="KW-0630">Potassium</keyword>
<keyword evidence="6" id="KW-0406">Ion transport</keyword>
<dbReference type="EMBL" id="LYOS01000003">
    <property type="protein sequence ID" value="OFV67776.1"/>
    <property type="molecule type" value="Genomic_DNA"/>
</dbReference>
<evidence type="ECO:0000256" key="6">
    <source>
        <dbReference type="ARBA" id="ARBA00023065"/>
    </source>
</evidence>
<sequence length="442" mass="48032">MKVIIIGGGEAGFHVAASLSRKNDVIVIEKDPEACERVGELDVQVIQGNGADVKLMQQVGVKKADLVVALTGVDEVNIVACMGAKLLSRRVKTIARVSNPDYINEPVDHRKELGMDVMVCPELSLAREIAQVVSIPAALDVENFVDGKVKMVEFEVKEGHDIAGKKLKDAGLPAYCIVAGIFRGDRLLISYGDDVIQPGDRVVLVGELDALDLIQARFGELAGRKRKILIVGGGQVGLYLLEELTKADHEITLIEIDQERCMELAERYPDVLVINGDGANLKLLKEENLSEKDVVVAVTDRDEKNLLCALLAKQLGTRKAISRTDHADYTTLFEMVGVDVAINPILATVNEVMKFTMSIGVESLVNIEGTRASAIELIAKEGSEIVGKQLKDARFPRGALVSVIVRGEKVIVPSGMDVIEAGDRVVIFSYPDTVEKVEKLFE</sequence>
<evidence type="ECO:0000313" key="10">
    <source>
        <dbReference type="Proteomes" id="UP000186940"/>
    </source>
</evidence>
<dbReference type="Gene3D" id="3.40.50.720">
    <property type="entry name" value="NAD(P)-binding Rossmann-like Domain"/>
    <property type="match status" value="2"/>
</dbReference>
<dbReference type="Gene3D" id="3.30.70.1450">
    <property type="entry name" value="Regulator of K+ conductance, C-terminal domain"/>
    <property type="match status" value="2"/>
</dbReference>
<accession>A0A1F2PAW4</accession>
<keyword evidence="5" id="KW-0520">NAD</keyword>
<comment type="caution">
    <text evidence="9">The sequence shown here is derived from an EMBL/GenBank/DDBJ whole genome shotgun (WGS) entry which is preliminary data.</text>
</comment>
<dbReference type="NCBIfam" id="NF007031">
    <property type="entry name" value="PRK09496.1-2"/>
    <property type="match status" value="1"/>
</dbReference>
<dbReference type="SUPFAM" id="SSF51735">
    <property type="entry name" value="NAD(P)-binding Rossmann-fold domains"/>
    <property type="match status" value="2"/>
</dbReference>
<dbReference type="PRINTS" id="PR00335">
    <property type="entry name" value="KUPTAKETRKA"/>
</dbReference>
<dbReference type="InterPro" id="IPR003148">
    <property type="entry name" value="RCK_N"/>
</dbReference>
<dbReference type="NCBIfam" id="NF007041">
    <property type="entry name" value="PRK09496.3-4"/>
    <property type="match status" value="1"/>
</dbReference>
<feature type="domain" description="RCK C-terminal" evidence="8">
    <location>
        <begin position="139"/>
        <end position="220"/>
    </location>
</feature>
<dbReference type="PATRIC" id="fig|1838285.3.peg.1170"/>
<dbReference type="InterPro" id="IPR036291">
    <property type="entry name" value="NAD(P)-bd_dom_sf"/>
</dbReference>
<dbReference type="NCBIfam" id="NF007032">
    <property type="entry name" value="PRK09496.1-4"/>
    <property type="match status" value="1"/>
</dbReference>
<dbReference type="NCBIfam" id="NF007036">
    <property type="entry name" value="PRK09496.2-3"/>
    <property type="match status" value="1"/>
</dbReference>
<proteinExistence type="predicted"/>
<dbReference type="SUPFAM" id="SSF116726">
    <property type="entry name" value="TrkA C-terminal domain-like"/>
    <property type="match status" value="2"/>
</dbReference>
<dbReference type="GO" id="GO:0005886">
    <property type="term" value="C:plasma membrane"/>
    <property type="evidence" value="ECO:0007669"/>
    <property type="project" value="InterPro"/>
</dbReference>
<dbReference type="Pfam" id="PF02080">
    <property type="entry name" value="TrkA_C"/>
    <property type="match status" value="2"/>
</dbReference>
<evidence type="ECO:0000313" key="9">
    <source>
        <dbReference type="EMBL" id="OFV67776.1"/>
    </source>
</evidence>
<evidence type="ECO:0000256" key="2">
    <source>
        <dbReference type="ARBA" id="ARBA00022448"/>
    </source>
</evidence>
<evidence type="ECO:0000256" key="5">
    <source>
        <dbReference type="ARBA" id="ARBA00023027"/>
    </source>
</evidence>
<evidence type="ECO:0000256" key="4">
    <source>
        <dbReference type="ARBA" id="ARBA00022958"/>
    </source>
</evidence>
<dbReference type="Pfam" id="PF02254">
    <property type="entry name" value="TrkA_N"/>
    <property type="match status" value="2"/>
</dbReference>
<protein>
    <submittedName>
        <fullName evidence="9">Potassium transporter TrkA</fullName>
    </submittedName>
</protein>
<organism evidence="9 10">
    <name type="scientific">Candidatus Syntropharchaeum caldarium</name>
    <dbReference type="NCBI Taxonomy" id="1838285"/>
    <lineage>
        <taxon>Archaea</taxon>
        <taxon>Methanobacteriati</taxon>
        <taxon>Methanobacteriota</taxon>
        <taxon>Stenosarchaea group</taxon>
        <taxon>Methanomicrobia</taxon>
        <taxon>Methanosarcinales</taxon>
        <taxon>ANME-2 cluster</taxon>
        <taxon>Candidatus Syntropharchaeum</taxon>
    </lineage>
</organism>
<dbReference type="PROSITE" id="PS51202">
    <property type="entry name" value="RCK_C"/>
    <property type="match status" value="2"/>
</dbReference>
<dbReference type="GO" id="GO:0015079">
    <property type="term" value="F:potassium ion transmembrane transporter activity"/>
    <property type="evidence" value="ECO:0007669"/>
    <property type="project" value="InterPro"/>
</dbReference>
<reference evidence="9" key="1">
    <citation type="submission" date="2016-05" db="EMBL/GenBank/DDBJ databases">
        <title>Microbial consortia oxidize butane by reversing methanogenesis.</title>
        <authorList>
            <person name="Laso-Perez R."/>
            <person name="Richter M."/>
            <person name="Wegener G."/>
            <person name="Musat F."/>
        </authorList>
    </citation>
    <scope>NUCLEOTIDE SEQUENCE [LARGE SCALE GENOMIC DNA]</scope>
    <source>
        <strain evidence="9">BOX2</strain>
    </source>
</reference>
<keyword evidence="3" id="KW-0633">Potassium transport</keyword>
<dbReference type="PANTHER" id="PTHR43833">
    <property type="entry name" value="POTASSIUM CHANNEL PROTEIN 2-RELATED-RELATED"/>
    <property type="match status" value="1"/>
</dbReference>
<evidence type="ECO:0000259" key="8">
    <source>
        <dbReference type="PROSITE" id="PS51202"/>
    </source>
</evidence>
<keyword evidence="2" id="KW-0813">Transport</keyword>
<evidence type="ECO:0000259" key="7">
    <source>
        <dbReference type="PROSITE" id="PS51201"/>
    </source>
</evidence>
<keyword evidence="10" id="KW-1185">Reference proteome</keyword>
<dbReference type="NCBIfam" id="NF007039">
    <property type="entry name" value="PRK09496.3-2"/>
    <property type="match status" value="1"/>
</dbReference>
<evidence type="ECO:0000256" key="1">
    <source>
        <dbReference type="ARBA" id="ARBA00003660"/>
    </source>
</evidence>
<gene>
    <name evidence="9" type="ORF">SCAL_001151</name>
</gene>
<dbReference type="InterPro" id="IPR006036">
    <property type="entry name" value="K_uptake_TrkA"/>
</dbReference>
<evidence type="ECO:0000256" key="3">
    <source>
        <dbReference type="ARBA" id="ARBA00022538"/>
    </source>
</evidence>
<comment type="function">
    <text evidence="1">Part of a potassium transport system.</text>
</comment>
<feature type="domain" description="RCK C-terminal" evidence="8">
    <location>
        <begin position="362"/>
        <end position="442"/>
    </location>
</feature>
<dbReference type="PANTHER" id="PTHR43833:SF5">
    <property type="entry name" value="TRK SYSTEM POTASSIUM UPTAKE PROTEIN TRKA"/>
    <property type="match status" value="1"/>
</dbReference>
<dbReference type="InterPro" id="IPR050721">
    <property type="entry name" value="Trk_Ktr_HKT_K-transport"/>
</dbReference>
<dbReference type="InterPro" id="IPR036721">
    <property type="entry name" value="RCK_C_sf"/>
</dbReference>
<dbReference type="InterPro" id="IPR006037">
    <property type="entry name" value="RCK_C"/>
</dbReference>
<feature type="domain" description="RCK N-terminal" evidence="7">
    <location>
        <begin position="225"/>
        <end position="342"/>
    </location>
</feature>
<dbReference type="PROSITE" id="PS51201">
    <property type="entry name" value="RCK_N"/>
    <property type="match status" value="2"/>
</dbReference>
<dbReference type="NCBIfam" id="NF007034">
    <property type="entry name" value="PRK09496.2-1"/>
    <property type="match status" value="1"/>
</dbReference>
<feature type="domain" description="RCK N-terminal" evidence="7">
    <location>
        <begin position="1"/>
        <end position="119"/>
    </location>
</feature>
<dbReference type="STRING" id="1838285.SCAL_001151"/>
<dbReference type="AlphaFoldDB" id="A0A1F2PAW4"/>
<name>A0A1F2PAW4_9EURY</name>